<dbReference type="HOGENOM" id="CLU_2113407_0_0_1"/>
<reference evidence="2" key="1">
    <citation type="journal article" date="2007" name="Nature">
        <title>The grapevine genome sequence suggests ancestral hexaploidization in major angiosperm phyla.</title>
        <authorList>
            <consortium name="The French-Italian Public Consortium for Grapevine Genome Characterization."/>
            <person name="Jaillon O."/>
            <person name="Aury J.-M."/>
            <person name="Noel B."/>
            <person name="Policriti A."/>
            <person name="Clepet C."/>
            <person name="Casagrande A."/>
            <person name="Choisne N."/>
            <person name="Aubourg S."/>
            <person name="Vitulo N."/>
            <person name="Jubin C."/>
            <person name="Vezzi A."/>
            <person name="Legeai F."/>
            <person name="Hugueney P."/>
            <person name="Dasilva C."/>
            <person name="Horner D."/>
            <person name="Mica E."/>
            <person name="Jublot D."/>
            <person name="Poulain J."/>
            <person name="Bruyere C."/>
            <person name="Billault A."/>
            <person name="Segurens B."/>
            <person name="Gouyvenoux M."/>
            <person name="Ugarte E."/>
            <person name="Cattonaro F."/>
            <person name="Anthouard V."/>
            <person name="Vico V."/>
            <person name="Del Fabbro C."/>
            <person name="Alaux M."/>
            <person name="Di Gaspero G."/>
            <person name="Dumas V."/>
            <person name="Felice N."/>
            <person name="Paillard S."/>
            <person name="Juman I."/>
            <person name="Moroldo M."/>
            <person name="Scalabrin S."/>
            <person name="Canaguier A."/>
            <person name="Le Clainche I."/>
            <person name="Malacrida G."/>
            <person name="Durand E."/>
            <person name="Pesole G."/>
            <person name="Laucou V."/>
            <person name="Chatelet P."/>
            <person name="Merdinoglu D."/>
            <person name="Delledonne M."/>
            <person name="Pezzotti M."/>
            <person name="Lecharny A."/>
            <person name="Scarpelli C."/>
            <person name="Artiguenave F."/>
            <person name="Pe M.E."/>
            <person name="Valle G."/>
            <person name="Morgante M."/>
            <person name="Caboche M."/>
            <person name="Adam-Blondon A.-F."/>
            <person name="Weissenbach J."/>
            <person name="Quetier F."/>
            <person name="Wincker P."/>
        </authorList>
    </citation>
    <scope>NUCLEOTIDE SEQUENCE [LARGE SCALE GENOMIC DNA]</scope>
    <source>
        <strain evidence="2">cv. Pinot noir / PN40024</strain>
    </source>
</reference>
<accession>F6I6R6</accession>
<gene>
    <name evidence="1" type="ordered locus">VIT_12s0121g00250</name>
</gene>
<proteinExistence type="predicted"/>
<protein>
    <submittedName>
        <fullName evidence="1">Uncharacterized protein</fullName>
    </submittedName>
</protein>
<dbReference type="Proteomes" id="UP000009183">
    <property type="component" value="Chromosome 12"/>
</dbReference>
<dbReference type="EMBL" id="FN596758">
    <property type="protein sequence ID" value="CCB62634.1"/>
    <property type="molecule type" value="Genomic_DNA"/>
</dbReference>
<dbReference type="PaxDb" id="29760-VIT_12s0121g00250.t01"/>
<evidence type="ECO:0000313" key="1">
    <source>
        <dbReference type="EMBL" id="CCB62634.1"/>
    </source>
</evidence>
<name>F6I6R6_VITVI</name>
<keyword evidence="2" id="KW-1185">Reference proteome</keyword>
<dbReference type="InParanoid" id="F6I6R6"/>
<sequence length="115" mass="13149">MDTSSEILSLRRSSSWHSDPSSSLLSFGVQSHHHRILGFSVHESSLSLHNFWRSEPSSSHFQLDVQSRIFSFGVQSHHHHIFSSTFRVAFSVLRSESSSSYFGFGVQSHHHHIFN</sequence>
<dbReference type="AlphaFoldDB" id="F6I6R6"/>
<evidence type="ECO:0000313" key="2">
    <source>
        <dbReference type="Proteomes" id="UP000009183"/>
    </source>
</evidence>
<organism evidence="1 2">
    <name type="scientific">Vitis vinifera</name>
    <name type="common">Grape</name>
    <dbReference type="NCBI Taxonomy" id="29760"/>
    <lineage>
        <taxon>Eukaryota</taxon>
        <taxon>Viridiplantae</taxon>
        <taxon>Streptophyta</taxon>
        <taxon>Embryophyta</taxon>
        <taxon>Tracheophyta</taxon>
        <taxon>Spermatophyta</taxon>
        <taxon>Magnoliopsida</taxon>
        <taxon>eudicotyledons</taxon>
        <taxon>Gunneridae</taxon>
        <taxon>Pentapetalae</taxon>
        <taxon>rosids</taxon>
        <taxon>Vitales</taxon>
        <taxon>Vitaceae</taxon>
        <taxon>Viteae</taxon>
        <taxon>Vitis</taxon>
    </lineage>
</organism>